<keyword evidence="7 10" id="KW-0647">Proteasome</keyword>
<comment type="caution">
    <text evidence="10">The sequence shown here is derived from an EMBL/GenBank/DDBJ whole genome shotgun (WGS) entry which is preliminary data.</text>
</comment>
<evidence type="ECO:0000256" key="1">
    <source>
        <dbReference type="ARBA" id="ARBA00001198"/>
    </source>
</evidence>
<comment type="catalytic activity">
    <reaction evidence="1">
        <text>Cleavage of peptide bonds with very broad specificity.</text>
        <dbReference type="EC" id="3.4.25.1"/>
    </reaction>
</comment>
<evidence type="ECO:0000256" key="7">
    <source>
        <dbReference type="ARBA" id="ARBA00022942"/>
    </source>
</evidence>
<evidence type="ECO:0000313" key="11">
    <source>
        <dbReference type="Proteomes" id="UP000295560"/>
    </source>
</evidence>
<evidence type="ECO:0000313" key="10">
    <source>
        <dbReference type="EMBL" id="TCK26603.1"/>
    </source>
</evidence>
<dbReference type="Proteomes" id="UP000295560">
    <property type="component" value="Unassembled WGS sequence"/>
</dbReference>
<accession>A0A4R1HYH0</accession>
<dbReference type="GO" id="GO:0010498">
    <property type="term" value="P:proteasomal protein catabolic process"/>
    <property type="evidence" value="ECO:0007669"/>
    <property type="project" value="UniProtKB-UniRule"/>
</dbReference>
<proteinExistence type="predicted"/>
<keyword evidence="8" id="KW-0865">Zymogen</keyword>
<dbReference type="InterPro" id="IPR022483">
    <property type="entry name" value="PSB_actinobac"/>
</dbReference>
<dbReference type="PROSITE" id="PS51476">
    <property type="entry name" value="PROTEASOME_BETA_2"/>
    <property type="match status" value="1"/>
</dbReference>
<dbReference type="PANTHER" id="PTHR32194">
    <property type="entry name" value="METALLOPROTEASE TLDD"/>
    <property type="match status" value="1"/>
</dbReference>
<evidence type="ECO:0000256" key="9">
    <source>
        <dbReference type="NCBIfam" id="TIGR03690"/>
    </source>
</evidence>
<name>A0A4R1HYH0_PSEEN</name>
<keyword evidence="6" id="KW-0068">Autocatalytic cleavage</keyword>
<evidence type="ECO:0000256" key="6">
    <source>
        <dbReference type="ARBA" id="ARBA00022813"/>
    </source>
</evidence>
<keyword evidence="3" id="KW-0645">Protease</keyword>
<dbReference type="EC" id="3.4.25.1" evidence="9"/>
<dbReference type="GO" id="GO:0004298">
    <property type="term" value="F:threonine-type endopeptidase activity"/>
    <property type="evidence" value="ECO:0007669"/>
    <property type="project" value="UniProtKB-UniRule"/>
</dbReference>
<dbReference type="RefSeq" id="WP_132424076.1">
    <property type="nucleotide sequence ID" value="NZ_SMFZ01000001.1"/>
</dbReference>
<dbReference type="Gene3D" id="3.60.20.10">
    <property type="entry name" value="Glutamine Phosphoribosylpyrophosphate, subunit 1, domain 1"/>
    <property type="match status" value="1"/>
</dbReference>
<dbReference type="Pfam" id="PF00227">
    <property type="entry name" value="Proteasome"/>
    <property type="match status" value="1"/>
</dbReference>
<organism evidence="10 11">
    <name type="scientific">Pseudonocardia endophytica</name>
    <dbReference type="NCBI Taxonomy" id="401976"/>
    <lineage>
        <taxon>Bacteria</taxon>
        <taxon>Bacillati</taxon>
        <taxon>Actinomycetota</taxon>
        <taxon>Actinomycetes</taxon>
        <taxon>Pseudonocardiales</taxon>
        <taxon>Pseudonocardiaceae</taxon>
        <taxon>Pseudonocardia</taxon>
    </lineage>
</organism>
<dbReference type="AlphaFoldDB" id="A0A4R1HYH0"/>
<dbReference type="EMBL" id="SMFZ01000001">
    <property type="protein sequence ID" value="TCK26603.1"/>
    <property type="molecule type" value="Genomic_DNA"/>
</dbReference>
<dbReference type="GO" id="GO:0005839">
    <property type="term" value="C:proteasome core complex"/>
    <property type="evidence" value="ECO:0007669"/>
    <property type="project" value="UniProtKB-UniRule"/>
</dbReference>
<keyword evidence="2" id="KW-0963">Cytoplasm</keyword>
<dbReference type="SUPFAM" id="SSF56235">
    <property type="entry name" value="N-terminal nucleophile aminohydrolases (Ntn hydrolases)"/>
    <property type="match status" value="1"/>
</dbReference>
<evidence type="ECO:0000256" key="2">
    <source>
        <dbReference type="ARBA" id="ARBA00022490"/>
    </source>
</evidence>
<dbReference type="NCBIfam" id="TIGR03690">
    <property type="entry name" value="20S_bact_beta"/>
    <property type="match status" value="1"/>
</dbReference>
<keyword evidence="11" id="KW-1185">Reference proteome</keyword>
<evidence type="ECO:0000256" key="5">
    <source>
        <dbReference type="ARBA" id="ARBA00022801"/>
    </source>
</evidence>
<protein>
    <recommendedName>
        <fullName evidence="9">Proteasome subunit beta</fullName>
        <ecNumber evidence="9">3.4.25.1</ecNumber>
    </recommendedName>
</protein>
<reference evidence="10 11" key="1">
    <citation type="submission" date="2019-03" db="EMBL/GenBank/DDBJ databases">
        <title>Sequencing the genomes of 1000 actinobacteria strains.</title>
        <authorList>
            <person name="Klenk H.-P."/>
        </authorList>
    </citation>
    <scope>NUCLEOTIDE SEQUENCE [LARGE SCALE GENOMIC DNA]</scope>
    <source>
        <strain evidence="10 11">DSM 44969</strain>
    </source>
</reference>
<dbReference type="OrthoDB" id="5174038at2"/>
<keyword evidence="5" id="KW-0378">Hydrolase</keyword>
<gene>
    <name evidence="10" type="ORF">EV378_2441</name>
</gene>
<keyword evidence="4" id="KW-0888">Threonine protease</keyword>
<evidence type="ECO:0000256" key="3">
    <source>
        <dbReference type="ARBA" id="ARBA00022670"/>
    </source>
</evidence>
<dbReference type="InterPro" id="IPR023333">
    <property type="entry name" value="Proteasome_suB-type"/>
</dbReference>
<dbReference type="InterPro" id="IPR001353">
    <property type="entry name" value="Proteasome_sua/b"/>
</dbReference>
<sequence>MIGDTSFVEYLREHAPQKLPSRLPRDPALRVDGGLRAPHGTTIIAFTWADGVLLAGDRRATSGNVIAQKDLEKVVVVDEFSAAGFAGSVGHALEMLKLFVAEVEQYEKLEGGPLSIEGKTRRLSTVVRENLPAAMQGFLALPLFAGFDPTVPDPAAASWIVSYDPTGDTVRDRQGYESIGSGSVYAKSALKKRHDPSAGRDTAVATAVEALWDAADDDSATGGPDLIRDLLPNLVTVTARGTERVPDGEVRAATEHMLARRAQRPGG</sequence>
<evidence type="ECO:0000256" key="8">
    <source>
        <dbReference type="ARBA" id="ARBA00023145"/>
    </source>
</evidence>
<dbReference type="PANTHER" id="PTHR32194:SF0">
    <property type="entry name" value="ATP-DEPENDENT PROTEASE SUBUNIT HSLV"/>
    <property type="match status" value="1"/>
</dbReference>
<evidence type="ECO:0000256" key="4">
    <source>
        <dbReference type="ARBA" id="ARBA00022698"/>
    </source>
</evidence>
<dbReference type="InterPro" id="IPR029055">
    <property type="entry name" value="Ntn_hydrolases_N"/>
</dbReference>
<dbReference type="GO" id="GO:0005737">
    <property type="term" value="C:cytoplasm"/>
    <property type="evidence" value="ECO:0007669"/>
    <property type="project" value="TreeGrafter"/>
</dbReference>
<dbReference type="CDD" id="cd01906">
    <property type="entry name" value="proteasome_protease_HslV"/>
    <property type="match status" value="1"/>
</dbReference>